<feature type="transmembrane region" description="Helical" evidence="1">
    <location>
        <begin position="43"/>
        <end position="65"/>
    </location>
</feature>
<evidence type="ECO:0000313" key="3">
    <source>
        <dbReference type="Proteomes" id="UP001243713"/>
    </source>
</evidence>
<gene>
    <name evidence="2" type="ORF">MOQ58_11085</name>
</gene>
<dbReference type="Pfam" id="PF19865">
    <property type="entry name" value="DUF6338"/>
    <property type="match status" value="1"/>
</dbReference>
<sequence>MDSLIKDVIPLLQYLLPGVLAAWIFYSLTAFKRPDTFGQIVQALIFTLVIQSLVVGLEGLLLLAGERFFSIGVWDRKSEALWSAVIALVMGFLSCHIAHGDRLHALLRKLKITAKKSFPCEWYSAFSSRPGFVILHLIGGKRLFGWPSEWPSEPANGQFVLEFPRWIDSDGNLLPGRAKALVIDVSKVSCVEFAKQ</sequence>
<keyword evidence="1" id="KW-0812">Transmembrane</keyword>
<accession>A0ABY8MZ52</accession>
<dbReference type="InterPro" id="IPR045919">
    <property type="entry name" value="DUF6338"/>
</dbReference>
<feature type="transmembrane region" description="Helical" evidence="1">
    <location>
        <begin position="12"/>
        <end position="31"/>
    </location>
</feature>
<protein>
    <submittedName>
        <fullName evidence="2">DUF6338 family protein</fullName>
    </submittedName>
</protein>
<keyword evidence="1" id="KW-0472">Membrane</keyword>
<keyword evidence="1" id="KW-1133">Transmembrane helix</keyword>
<dbReference type="EMBL" id="CP093428">
    <property type="protein sequence ID" value="WGK92695.1"/>
    <property type="molecule type" value="Genomic_DNA"/>
</dbReference>
<reference evidence="2 3" key="1">
    <citation type="submission" date="2022-03" db="EMBL/GenBank/DDBJ databases">
        <title>Plant growth promoting endophytes with ACC deaminase activity.</title>
        <authorList>
            <person name="Charles T."/>
            <person name="Van Dyk A."/>
            <person name="Cheng J."/>
            <person name="Heil J."/>
        </authorList>
    </citation>
    <scope>NUCLEOTIDE SEQUENCE [LARGE SCALE GENOMIC DNA]</scope>
    <source>
        <strain evidence="2 3">8R6</strain>
    </source>
</reference>
<evidence type="ECO:0000313" key="2">
    <source>
        <dbReference type="EMBL" id="WGK92695.1"/>
    </source>
</evidence>
<evidence type="ECO:0000256" key="1">
    <source>
        <dbReference type="SAM" id="Phobius"/>
    </source>
</evidence>
<organism evidence="2 3">
    <name type="scientific">Pseudomonas migulae</name>
    <dbReference type="NCBI Taxonomy" id="78543"/>
    <lineage>
        <taxon>Bacteria</taxon>
        <taxon>Pseudomonadati</taxon>
        <taxon>Pseudomonadota</taxon>
        <taxon>Gammaproteobacteria</taxon>
        <taxon>Pseudomonadales</taxon>
        <taxon>Pseudomonadaceae</taxon>
        <taxon>Pseudomonas</taxon>
    </lineage>
</organism>
<feature type="transmembrane region" description="Helical" evidence="1">
    <location>
        <begin position="80"/>
        <end position="99"/>
    </location>
</feature>
<name>A0ABY8MZ52_9PSED</name>
<proteinExistence type="predicted"/>
<dbReference type="Proteomes" id="UP001243713">
    <property type="component" value="Chromosome"/>
</dbReference>
<keyword evidence="3" id="KW-1185">Reference proteome</keyword>
<dbReference type="RefSeq" id="WP_280163551.1">
    <property type="nucleotide sequence ID" value="NZ_CP093428.1"/>
</dbReference>